<keyword evidence="2" id="KW-1185">Reference proteome</keyword>
<protein>
    <submittedName>
        <fullName evidence="1">Uncharacterized protein</fullName>
    </submittedName>
</protein>
<comment type="caution">
    <text evidence="1">The sequence shown here is derived from an EMBL/GenBank/DDBJ whole genome shotgun (WGS) entry which is preliminary data.</text>
</comment>
<proteinExistence type="predicted"/>
<accession>A0ABX9W0E0</accession>
<organism evidence="1 2">
    <name type="scientific">Zhongshania marina</name>
    <dbReference type="NCBI Taxonomy" id="2304603"/>
    <lineage>
        <taxon>Bacteria</taxon>
        <taxon>Pseudomonadati</taxon>
        <taxon>Pseudomonadota</taxon>
        <taxon>Gammaproteobacteria</taxon>
        <taxon>Cellvibrionales</taxon>
        <taxon>Spongiibacteraceae</taxon>
        <taxon>Zhongshania</taxon>
    </lineage>
</organism>
<evidence type="ECO:0000313" key="1">
    <source>
        <dbReference type="EMBL" id="RNL60895.1"/>
    </source>
</evidence>
<dbReference type="EMBL" id="RHGB01000014">
    <property type="protein sequence ID" value="RNL60895.1"/>
    <property type="molecule type" value="Genomic_DNA"/>
</dbReference>
<gene>
    <name evidence="1" type="ORF">D0911_12905</name>
</gene>
<reference evidence="1 2" key="1">
    <citation type="submission" date="2018-10" db="EMBL/GenBank/DDBJ databases">
        <title>Draft genome sequence of Zhongshania sp. DSW25-10.</title>
        <authorList>
            <person name="Oh J."/>
        </authorList>
    </citation>
    <scope>NUCLEOTIDE SEQUENCE [LARGE SCALE GENOMIC DNA]</scope>
    <source>
        <strain evidence="1 2">DSW25-10</strain>
    </source>
</reference>
<name>A0ABX9W0E0_9GAMM</name>
<evidence type="ECO:0000313" key="2">
    <source>
        <dbReference type="Proteomes" id="UP000274695"/>
    </source>
</evidence>
<dbReference type="Proteomes" id="UP000274695">
    <property type="component" value="Unassembled WGS sequence"/>
</dbReference>
<sequence>MGSNLKLNDNANENACQLSSCNYCSVVSIAHDYGGDKKIQWDWAGAACMIADLNHVFTAFLAV</sequence>